<comment type="subcellular location">
    <subcellularLocation>
        <location evidence="1">Cytoplasm</location>
        <location evidence="1">Cytoskeleton</location>
        <location evidence="1">Spindle</location>
    </subcellularLocation>
</comment>
<dbReference type="GO" id="GO:0051301">
    <property type="term" value="P:cell division"/>
    <property type="evidence" value="ECO:0007669"/>
    <property type="project" value="UniProtKB-KW"/>
</dbReference>
<gene>
    <name evidence="11" type="ORF">SI7747_13016743</name>
</gene>
<dbReference type="AlphaFoldDB" id="A0A7I8JJU2"/>
<dbReference type="GO" id="GO:0051225">
    <property type="term" value="P:spindle assembly"/>
    <property type="evidence" value="ECO:0007669"/>
    <property type="project" value="InterPro"/>
</dbReference>
<evidence type="ECO:0000256" key="3">
    <source>
        <dbReference type="ARBA" id="ARBA00022490"/>
    </source>
</evidence>
<dbReference type="PANTHER" id="PTHR31570">
    <property type="entry name" value="HAUS AUGMIN-LIKE COMPLEX SUBUNIT 1"/>
    <property type="match status" value="1"/>
</dbReference>
<protein>
    <submittedName>
        <fullName evidence="11">Uncharacterized protein</fullName>
    </submittedName>
</protein>
<keyword evidence="4" id="KW-0132">Cell division</keyword>
<evidence type="ECO:0000256" key="4">
    <source>
        <dbReference type="ARBA" id="ARBA00022618"/>
    </source>
</evidence>
<feature type="coiled-coil region" evidence="10">
    <location>
        <begin position="157"/>
        <end position="219"/>
    </location>
</feature>
<dbReference type="PANTHER" id="PTHR31570:SF1">
    <property type="entry name" value="HAUS AUGMIN-LIKE COMPLEX SUBUNIT 1"/>
    <property type="match status" value="1"/>
</dbReference>
<evidence type="ECO:0000256" key="1">
    <source>
        <dbReference type="ARBA" id="ARBA00004186"/>
    </source>
</evidence>
<proteinExistence type="inferred from homology"/>
<evidence type="ECO:0000256" key="2">
    <source>
        <dbReference type="ARBA" id="ARBA00005479"/>
    </source>
</evidence>
<keyword evidence="9" id="KW-0131">Cell cycle</keyword>
<keyword evidence="8" id="KW-0206">Cytoskeleton</keyword>
<evidence type="ECO:0000256" key="9">
    <source>
        <dbReference type="ARBA" id="ARBA00023306"/>
    </source>
</evidence>
<dbReference type="GO" id="GO:0005819">
    <property type="term" value="C:spindle"/>
    <property type="evidence" value="ECO:0007669"/>
    <property type="project" value="UniProtKB-SubCell"/>
</dbReference>
<evidence type="ECO:0000256" key="7">
    <source>
        <dbReference type="ARBA" id="ARBA00023054"/>
    </source>
</evidence>
<evidence type="ECO:0000256" key="6">
    <source>
        <dbReference type="ARBA" id="ARBA00022776"/>
    </source>
</evidence>
<dbReference type="GO" id="GO:0005829">
    <property type="term" value="C:cytosol"/>
    <property type="evidence" value="ECO:0007669"/>
    <property type="project" value="TreeGrafter"/>
</dbReference>
<keyword evidence="12" id="KW-1185">Reference proteome</keyword>
<evidence type="ECO:0000256" key="8">
    <source>
        <dbReference type="ARBA" id="ARBA00023212"/>
    </source>
</evidence>
<dbReference type="EMBL" id="CACRZD030000013">
    <property type="protein sequence ID" value="CAA6670340.1"/>
    <property type="molecule type" value="Genomic_DNA"/>
</dbReference>
<reference evidence="11 12" key="1">
    <citation type="submission" date="2019-12" db="EMBL/GenBank/DDBJ databases">
        <authorList>
            <person name="Scholz U."/>
            <person name="Mascher M."/>
            <person name="Fiebig A."/>
        </authorList>
    </citation>
    <scope>NUCLEOTIDE SEQUENCE</scope>
</reference>
<dbReference type="GO" id="GO:0070652">
    <property type="term" value="C:HAUS complex"/>
    <property type="evidence" value="ECO:0007669"/>
    <property type="project" value="InterPro"/>
</dbReference>
<evidence type="ECO:0000256" key="5">
    <source>
        <dbReference type="ARBA" id="ARBA00022701"/>
    </source>
</evidence>
<comment type="similarity">
    <text evidence="2">Belongs to the HAUS1 family.</text>
</comment>
<dbReference type="GO" id="GO:0005874">
    <property type="term" value="C:microtubule"/>
    <property type="evidence" value="ECO:0007669"/>
    <property type="project" value="UniProtKB-KW"/>
</dbReference>
<dbReference type="EMBL" id="LR743600">
    <property type="protein sequence ID" value="CAA2631097.1"/>
    <property type="molecule type" value="Genomic_DNA"/>
</dbReference>
<accession>A0A7I8JJU2</accession>
<dbReference type="Pfam" id="PF25762">
    <property type="entry name" value="HAUS1"/>
    <property type="match status" value="1"/>
</dbReference>
<evidence type="ECO:0000256" key="10">
    <source>
        <dbReference type="SAM" id="Coils"/>
    </source>
</evidence>
<dbReference type="Proteomes" id="UP001189122">
    <property type="component" value="Unassembled WGS sequence"/>
</dbReference>
<dbReference type="InterPro" id="IPR026243">
    <property type="entry name" value="HAUS1"/>
</dbReference>
<sequence length="319" mass="35127">MGDLLAAVETPLPAAGVSGGGTGKIGGGGGTNAARISEVKSWLMAQFEAAGREVPDLEYTPRSVTHLHAIASLSQARTRAASIVASDLRQKASEYRSQGPSPNLTMKPFFVKEILESVGLAQERLSSDAIESAQVIASVANLLNIRDTEMSSFVLAMGDLSLRRDEVEEKRVKIQKESKVLLGYTRKAITKLNELKKTLLKFENEVATQEAQMDQWQTNLAIMDSKERQYKTQNCNYEAVLKRVGYSSDINHGVLMEMAEQKKDLEKKTKPILETLRSYQDLPPDKALAALAIEEKKRQYAAAEKYLEDVLHSALNAAE</sequence>
<keyword evidence="7 10" id="KW-0175">Coiled coil</keyword>
<keyword evidence="6" id="KW-0498">Mitosis</keyword>
<keyword evidence="3" id="KW-0963">Cytoplasm</keyword>
<evidence type="ECO:0000313" key="12">
    <source>
        <dbReference type="Proteomes" id="UP001189122"/>
    </source>
</evidence>
<keyword evidence="5" id="KW-0493">Microtubule</keyword>
<evidence type="ECO:0000313" key="11">
    <source>
        <dbReference type="EMBL" id="CAA2631097.1"/>
    </source>
</evidence>
<organism evidence="11">
    <name type="scientific">Spirodela intermedia</name>
    <name type="common">Intermediate duckweed</name>
    <dbReference type="NCBI Taxonomy" id="51605"/>
    <lineage>
        <taxon>Eukaryota</taxon>
        <taxon>Viridiplantae</taxon>
        <taxon>Streptophyta</taxon>
        <taxon>Embryophyta</taxon>
        <taxon>Tracheophyta</taxon>
        <taxon>Spermatophyta</taxon>
        <taxon>Magnoliopsida</taxon>
        <taxon>Liliopsida</taxon>
        <taxon>Araceae</taxon>
        <taxon>Lemnoideae</taxon>
        <taxon>Spirodela</taxon>
    </lineage>
</organism>
<name>A0A7I8JJU2_SPIIN</name>